<protein>
    <submittedName>
        <fullName evidence="2">3144_t:CDS:1</fullName>
    </submittedName>
</protein>
<evidence type="ECO:0000313" key="3">
    <source>
        <dbReference type="Proteomes" id="UP000789759"/>
    </source>
</evidence>
<gene>
    <name evidence="2" type="ORF">CPELLU_LOCUS4810</name>
</gene>
<comment type="caution">
    <text evidence="2">The sequence shown here is derived from an EMBL/GenBank/DDBJ whole genome shotgun (WGS) entry which is preliminary data.</text>
</comment>
<name>A0A9N9B4L6_9GLOM</name>
<keyword evidence="1" id="KW-0812">Transmembrane</keyword>
<dbReference type="Proteomes" id="UP000789759">
    <property type="component" value="Unassembled WGS sequence"/>
</dbReference>
<feature type="non-terminal residue" evidence="2">
    <location>
        <position position="1"/>
    </location>
</feature>
<organism evidence="2 3">
    <name type="scientific">Cetraspora pellucida</name>
    <dbReference type="NCBI Taxonomy" id="1433469"/>
    <lineage>
        <taxon>Eukaryota</taxon>
        <taxon>Fungi</taxon>
        <taxon>Fungi incertae sedis</taxon>
        <taxon>Mucoromycota</taxon>
        <taxon>Glomeromycotina</taxon>
        <taxon>Glomeromycetes</taxon>
        <taxon>Diversisporales</taxon>
        <taxon>Gigasporaceae</taxon>
        <taxon>Cetraspora</taxon>
    </lineage>
</organism>
<keyword evidence="3" id="KW-1185">Reference proteome</keyword>
<proteinExistence type="predicted"/>
<evidence type="ECO:0000313" key="2">
    <source>
        <dbReference type="EMBL" id="CAG8552301.1"/>
    </source>
</evidence>
<evidence type="ECO:0000256" key="1">
    <source>
        <dbReference type="SAM" id="Phobius"/>
    </source>
</evidence>
<accession>A0A9N9B4L6</accession>
<dbReference type="EMBL" id="CAJVQA010002596">
    <property type="protein sequence ID" value="CAG8552301.1"/>
    <property type="molecule type" value="Genomic_DNA"/>
</dbReference>
<sequence length="65" mass="7115">VLTSSALPTLCRHCAVDLSNTFSNKLLGLTLYMLPLILIVVILFVNWFGAAVAVIEFFITCKSVI</sequence>
<feature type="transmembrane region" description="Helical" evidence="1">
    <location>
        <begin position="32"/>
        <end position="59"/>
    </location>
</feature>
<dbReference type="AlphaFoldDB" id="A0A9N9B4L6"/>
<keyword evidence="1" id="KW-1133">Transmembrane helix</keyword>
<keyword evidence="1" id="KW-0472">Membrane</keyword>
<reference evidence="2" key="1">
    <citation type="submission" date="2021-06" db="EMBL/GenBank/DDBJ databases">
        <authorList>
            <person name="Kallberg Y."/>
            <person name="Tangrot J."/>
            <person name="Rosling A."/>
        </authorList>
    </citation>
    <scope>NUCLEOTIDE SEQUENCE</scope>
    <source>
        <strain evidence="2">FL966</strain>
    </source>
</reference>